<comment type="caution">
    <text evidence="2">The sequence shown here is derived from an EMBL/GenBank/DDBJ whole genome shotgun (WGS) entry which is preliminary data.</text>
</comment>
<dbReference type="InterPro" id="IPR012337">
    <property type="entry name" value="RNaseH-like_sf"/>
</dbReference>
<evidence type="ECO:0008006" key="4">
    <source>
        <dbReference type="Google" id="ProtNLM"/>
    </source>
</evidence>
<name>A0AAE1CW87_9GAST</name>
<dbReference type="Pfam" id="PF02598">
    <property type="entry name" value="Methyltrn_RNA_3"/>
    <property type="match status" value="1"/>
</dbReference>
<organism evidence="2 3">
    <name type="scientific">Elysia crispata</name>
    <name type="common">lettuce slug</name>
    <dbReference type="NCBI Taxonomy" id="231223"/>
    <lineage>
        <taxon>Eukaryota</taxon>
        <taxon>Metazoa</taxon>
        <taxon>Spiralia</taxon>
        <taxon>Lophotrochozoa</taxon>
        <taxon>Mollusca</taxon>
        <taxon>Gastropoda</taxon>
        <taxon>Heterobranchia</taxon>
        <taxon>Euthyneura</taxon>
        <taxon>Panpulmonata</taxon>
        <taxon>Sacoglossa</taxon>
        <taxon>Placobranchoidea</taxon>
        <taxon>Plakobranchidae</taxon>
        <taxon>Elysia</taxon>
    </lineage>
</organism>
<evidence type="ECO:0000256" key="1">
    <source>
        <dbReference type="ARBA" id="ARBA00009841"/>
    </source>
</evidence>
<keyword evidence="3" id="KW-1185">Reference proteome</keyword>
<sequence length="759" mass="85416">MAEPVKKKLRLEQKFRSEYSQLWSCIVPSKLGSSHARCTLCECDFTIKSGGKTDIDRHVKTKKHSEFDRLKSQTKPVTSFFAQSTTPIDHSATVAELYFMKFVIEHNLPISVFDHAGDLFRVMFPDSQIAKKFSCGSSKAAAVIRSVSTDISHELTERMLSSPFTIGTDGSNDRGSGQLYPIVVRTFDNSVGYVVSDVLCIKECIGPSTGENIFNTIDKEFEDRKIPWKNCLGFACDNASVMTGVHAGVASFVKRKNEGTYIDGCTSHLLHLAAKKGTDALNVDLEQFLTDIYYYMEKSSKRKKEFKEVQEECGVQLHAVLKYGPTRWLSLLGCISRVIEQWEALKTYFVGEMSNIKKCSSSAKDRLGRITSFFSDSKSKLYCYFLEENLPLFTNANLTFQKGSPQIHKTQRILDDLMTEIIVRFVKPEVVTEAKDLLKIDFDAHKNQKARGEIIVGDKTEKLWKQLKADDLLDKKNEDTLVHDFRGFFASALKYIIQKFPITDNFVQNATVIDPARRVEAKYSMLEYFVERYPCLHSPEMSMLKAEFGKYQVHPKVSEIASNTMNVDRQWNLIGQLKNSDGHLLFPTLTEVMKGLCCLTHSNAEVERVFSLVQKKNLNGVVVSPNEPRETAGLYWGYTVRLASCLSQVFKACPHPGGYDLTIGTSEKGKDVEQVDLPRFNHAIIVFGGLKGLEASVEADDKMQTDDPSEIFQHYVNVCPKQGSRTIRTEEALLIAMSTLSPKIKSAHTGTDNSKSQPS</sequence>
<dbReference type="CDD" id="cd18086">
    <property type="entry name" value="HsC9orf114-like"/>
    <property type="match status" value="1"/>
</dbReference>
<dbReference type="InterPro" id="IPR029026">
    <property type="entry name" value="tRNA_m1G_MTases_N"/>
</dbReference>
<dbReference type="PANTHER" id="PTHR37162:SF10">
    <property type="entry name" value="DUF4371 DOMAIN-CONTAINING PROTEIN"/>
    <property type="match status" value="1"/>
</dbReference>
<evidence type="ECO:0000313" key="3">
    <source>
        <dbReference type="Proteomes" id="UP001283361"/>
    </source>
</evidence>
<dbReference type="InterPro" id="IPR029028">
    <property type="entry name" value="Alpha/beta_knot_MTases"/>
</dbReference>
<accession>A0AAE1CW87</accession>
<evidence type="ECO:0000313" key="2">
    <source>
        <dbReference type="EMBL" id="KAK3739441.1"/>
    </source>
</evidence>
<gene>
    <name evidence="2" type="ORF">RRG08_062190</name>
</gene>
<proteinExistence type="inferred from homology"/>
<dbReference type="SUPFAM" id="SSF53098">
    <property type="entry name" value="Ribonuclease H-like"/>
    <property type="match status" value="1"/>
</dbReference>
<dbReference type="SUPFAM" id="SSF75217">
    <property type="entry name" value="alpha/beta knot"/>
    <property type="match status" value="1"/>
</dbReference>
<dbReference type="InterPro" id="IPR003750">
    <property type="entry name" value="Put_MeTrfase-C9orf114-like"/>
</dbReference>
<dbReference type="EMBL" id="JAWDGP010006528">
    <property type="protein sequence ID" value="KAK3739441.1"/>
    <property type="molecule type" value="Genomic_DNA"/>
</dbReference>
<dbReference type="Proteomes" id="UP001283361">
    <property type="component" value="Unassembled WGS sequence"/>
</dbReference>
<comment type="similarity">
    <text evidence="1">Belongs to the class IV-like SAM-binding methyltransferase superfamily.</text>
</comment>
<protein>
    <recommendedName>
        <fullName evidence="4">DUF4371 domain-containing protein</fullName>
    </recommendedName>
</protein>
<dbReference type="Gene3D" id="3.40.1280.10">
    <property type="match status" value="1"/>
</dbReference>
<reference evidence="2" key="1">
    <citation type="journal article" date="2023" name="G3 (Bethesda)">
        <title>A reference genome for the long-term kleptoplast-retaining sea slug Elysia crispata morphotype clarki.</title>
        <authorList>
            <person name="Eastman K.E."/>
            <person name="Pendleton A.L."/>
            <person name="Shaikh M.A."/>
            <person name="Suttiyut T."/>
            <person name="Ogas R."/>
            <person name="Tomko P."/>
            <person name="Gavelis G."/>
            <person name="Widhalm J.R."/>
            <person name="Wisecaver J.H."/>
        </authorList>
    </citation>
    <scope>NUCLEOTIDE SEQUENCE</scope>
    <source>
        <strain evidence="2">ECLA1</strain>
    </source>
</reference>
<dbReference type="AlphaFoldDB" id="A0AAE1CW87"/>
<dbReference type="PANTHER" id="PTHR37162">
    <property type="entry name" value="HAT FAMILY DIMERISATION DOMAINCONTAINING PROTEIN-RELATED"/>
    <property type="match status" value="1"/>
</dbReference>